<feature type="transmembrane region" description="Helical" evidence="1">
    <location>
        <begin position="95"/>
        <end position="116"/>
    </location>
</feature>
<keyword evidence="1" id="KW-0812">Transmembrane</keyword>
<accession>A0A9X0CHW2</accession>
<name>A0A9X0CHW2_9CNID</name>
<evidence type="ECO:0000313" key="3">
    <source>
        <dbReference type="Proteomes" id="UP001163046"/>
    </source>
</evidence>
<dbReference type="EMBL" id="MU827359">
    <property type="protein sequence ID" value="KAJ7351666.1"/>
    <property type="molecule type" value="Genomic_DNA"/>
</dbReference>
<protein>
    <submittedName>
        <fullName evidence="2">Uncharacterized protein</fullName>
    </submittedName>
</protein>
<dbReference type="AlphaFoldDB" id="A0A9X0CHW2"/>
<proteinExistence type="predicted"/>
<sequence length="118" mass="13303">MKAIDDINMAILADITKSNTAKNAIKLKKLQLTEEYHLAVLQALFSSGKQDGGGEARGAEVFKGSMKRINRQKPSWADEENYTAFDYFEHDDSTFGFSIVKFAGCITFISILWRFINN</sequence>
<organism evidence="2 3">
    <name type="scientific">Desmophyllum pertusum</name>
    <dbReference type="NCBI Taxonomy" id="174260"/>
    <lineage>
        <taxon>Eukaryota</taxon>
        <taxon>Metazoa</taxon>
        <taxon>Cnidaria</taxon>
        <taxon>Anthozoa</taxon>
        <taxon>Hexacorallia</taxon>
        <taxon>Scleractinia</taxon>
        <taxon>Caryophylliina</taxon>
        <taxon>Caryophylliidae</taxon>
        <taxon>Desmophyllum</taxon>
    </lineage>
</organism>
<comment type="caution">
    <text evidence="2">The sequence shown here is derived from an EMBL/GenBank/DDBJ whole genome shotgun (WGS) entry which is preliminary data.</text>
</comment>
<keyword evidence="1" id="KW-0472">Membrane</keyword>
<dbReference type="Proteomes" id="UP001163046">
    <property type="component" value="Unassembled WGS sequence"/>
</dbReference>
<evidence type="ECO:0000256" key="1">
    <source>
        <dbReference type="SAM" id="Phobius"/>
    </source>
</evidence>
<evidence type="ECO:0000313" key="2">
    <source>
        <dbReference type="EMBL" id="KAJ7351666.1"/>
    </source>
</evidence>
<keyword evidence="3" id="KW-1185">Reference proteome</keyword>
<keyword evidence="1" id="KW-1133">Transmembrane helix</keyword>
<gene>
    <name evidence="2" type="ORF">OS493_036080</name>
</gene>
<reference evidence="2" key="1">
    <citation type="submission" date="2023-01" db="EMBL/GenBank/DDBJ databases">
        <title>Genome assembly of the deep-sea coral Lophelia pertusa.</title>
        <authorList>
            <person name="Herrera S."/>
            <person name="Cordes E."/>
        </authorList>
    </citation>
    <scope>NUCLEOTIDE SEQUENCE</scope>
    <source>
        <strain evidence="2">USNM1676648</strain>
        <tissue evidence="2">Polyp</tissue>
    </source>
</reference>